<comment type="caution">
    <text evidence="9">The sequence shown here is derived from an EMBL/GenBank/DDBJ whole genome shotgun (WGS) entry which is preliminary data.</text>
</comment>
<feature type="transmembrane region" description="Helical" evidence="8">
    <location>
        <begin position="227"/>
        <end position="250"/>
    </location>
</feature>
<keyword evidence="3 8" id="KW-0812">Transmembrane</keyword>
<feature type="transmembrane region" description="Helical" evidence="8">
    <location>
        <begin position="53"/>
        <end position="78"/>
    </location>
</feature>
<gene>
    <name evidence="10" type="ORF">IHE44_0015013</name>
    <name evidence="9" type="ORF">IHE44_012650</name>
</gene>
<dbReference type="PANTHER" id="PTHR11616">
    <property type="entry name" value="SODIUM/CHLORIDE DEPENDENT TRANSPORTER"/>
    <property type="match status" value="1"/>
</dbReference>
<evidence type="ECO:0000256" key="8">
    <source>
        <dbReference type="SAM" id="Phobius"/>
    </source>
</evidence>
<dbReference type="Pfam" id="PF00209">
    <property type="entry name" value="SNF"/>
    <property type="match status" value="2"/>
</dbReference>
<evidence type="ECO:0000313" key="9">
    <source>
        <dbReference type="EMBL" id="KAG0120503.1"/>
    </source>
</evidence>
<evidence type="ECO:0000313" key="10">
    <source>
        <dbReference type="EMBL" id="KAI1236759.1"/>
    </source>
</evidence>
<dbReference type="InterPro" id="IPR037272">
    <property type="entry name" value="SNS_sf"/>
</dbReference>
<feature type="transmembrane region" description="Helical" evidence="8">
    <location>
        <begin position="154"/>
        <end position="180"/>
    </location>
</feature>
<dbReference type="PRINTS" id="PR00176">
    <property type="entry name" value="NANEUSMPORT"/>
</dbReference>
<dbReference type="PROSITE" id="PS50267">
    <property type="entry name" value="NA_NEUROTRAN_SYMP_3"/>
    <property type="match status" value="1"/>
</dbReference>
<dbReference type="PANTHER" id="PTHR11616:SF263">
    <property type="entry name" value="SODIUM- AND CHLORIDE-DEPENDENT GLYCINE TRANSPORTER 1"/>
    <property type="match status" value="1"/>
</dbReference>
<feature type="compositionally biased region" description="Polar residues" evidence="7">
    <location>
        <begin position="476"/>
        <end position="490"/>
    </location>
</feature>
<keyword evidence="6" id="KW-0479">Metal-binding</keyword>
<dbReference type="Proteomes" id="UP000618051">
    <property type="component" value="Unassembled WGS sequence"/>
</dbReference>
<feature type="binding site" evidence="6">
    <location>
        <position position="27"/>
    </location>
    <ligand>
        <name>Na(+)</name>
        <dbReference type="ChEBI" id="CHEBI:29101"/>
        <label>1</label>
    </ligand>
</feature>
<feature type="transmembrane region" description="Helical" evidence="8">
    <location>
        <begin position="186"/>
        <end position="207"/>
    </location>
</feature>
<accession>A0A835NSJ6</accession>
<reference evidence="9" key="1">
    <citation type="submission" date="2020-10" db="EMBL/GenBank/DDBJ databases">
        <title>Feather gene expression reveals the developmental basis of iridescence in African starlings.</title>
        <authorList>
            <person name="Rubenstein D.R."/>
        </authorList>
    </citation>
    <scope>NUCLEOTIDE SEQUENCE</scope>
    <source>
        <strain evidence="9">SS15</strain>
        <tissue evidence="9">Liver</tissue>
    </source>
</reference>
<evidence type="ECO:0008006" key="12">
    <source>
        <dbReference type="Google" id="ProtNLM"/>
    </source>
</evidence>
<feature type="region of interest" description="Disordered" evidence="7">
    <location>
        <begin position="454"/>
        <end position="490"/>
    </location>
</feature>
<proteinExistence type="predicted"/>
<dbReference type="InterPro" id="IPR000175">
    <property type="entry name" value="Na/ntran_symport"/>
</dbReference>
<name>A0A835NSJ6_9PASS</name>
<feature type="transmembrane region" description="Helical" evidence="8">
    <location>
        <begin position="112"/>
        <end position="133"/>
    </location>
</feature>
<sequence length="490" mass="53365">MPRARGTALTIPLPQVWGDAASQIFYSLGCAWGGLITMASYNKFNNNCYRDSIIISITNCATSVYAGFVIFSILGFMANHLGVDVSKVADHGPGLAFVAYPEALTLLPISPLWSVLFFFMLILLGLGTQFCLLETLVTAIVDEVGNEWIIRKKTFVTLGVAVAGFLLGVPLTTQAGIYWLLLMDNYAASFSLVVISCIMCVAIMYIYGHRNYFKDIEMMLGFPPPLFFQICWRFISPAIIFVSITTMGHWAVGEGGEELTCTWHSLESAGLRRAAIVQSGEVVGAQSKLPAPHWLILPVPSQFILVFTVIQYRPISYNDYVYPTWAISIGFLMALSSVICIPIYAIYKVCRSEGDTLLEVGGQGLHPFVYVPPGAAIKTVHDLTGAVSSGCVQAACIGYHMSVHSWKLLAGWCRLGQGSMRLKNATKASKDWGPALPEHRSGRYAPVFSLSTESHLEVQPLQPEKGQNEAAAASPVQGSNGSAHSQDSRL</sequence>
<evidence type="ECO:0000256" key="4">
    <source>
        <dbReference type="ARBA" id="ARBA00022989"/>
    </source>
</evidence>
<dbReference type="OrthoDB" id="6581954at2759"/>
<dbReference type="EMBL" id="JADDUC020000009">
    <property type="protein sequence ID" value="KAI1236759.1"/>
    <property type="molecule type" value="Genomic_DNA"/>
</dbReference>
<feature type="binding site" evidence="6">
    <location>
        <position position="124"/>
    </location>
    <ligand>
        <name>Na(+)</name>
        <dbReference type="ChEBI" id="CHEBI:29101"/>
        <label>1</label>
    </ligand>
</feature>
<dbReference type="GO" id="GO:0005283">
    <property type="term" value="F:amino acid:sodium symporter activity"/>
    <property type="evidence" value="ECO:0007669"/>
    <property type="project" value="TreeGrafter"/>
</dbReference>
<dbReference type="AlphaFoldDB" id="A0A835NSJ6"/>
<keyword evidence="5 8" id="KW-0472">Membrane</keyword>
<dbReference type="GO" id="GO:0089718">
    <property type="term" value="P:amino acid import across plasma membrane"/>
    <property type="evidence" value="ECO:0007669"/>
    <property type="project" value="TreeGrafter"/>
</dbReference>
<keyword evidence="6" id="KW-0915">Sodium</keyword>
<evidence type="ECO:0000256" key="1">
    <source>
        <dbReference type="ARBA" id="ARBA00004141"/>
    </source>
</evidence>
<evidence type="ECO:0000256" key="5">
    <source>
        <dbReference type="ARBA" id="ARBA00023136"/>
    </source>
</evidence>
<organism evidence="9">
    <name type="scientific">Lamprotornis superbus</name>
    <dbReference type="NCBI Taxonomy" id="245042"/>
    <lineage>
        <taxon>Eukaryota</taxon>
        <taxon>Metazoa</taxon>
        <taxon>Chordata</taxon>
        <taxon>Craniata</taxon>
        <taxon>Vertebrata</taxon>
        <taxon>Euteleostomi</taxon>
        <taxon>Archelosauria</taxon>
        <taxon>Archosauria</taxon>
        <taxon>Dinosauria</taxon>
        <taxon>Saurischia</taxon>
        <taxon>Theropoda</taxon>
        <taxon>Coelurosauria</taxon>
        <taxon>Aves</taxon>
        <taxon>Neognathae</taxon>
        <taxon>Neoaves</taxon>
        <taxon>Telluraves</taxon>
        <taxon>Australaves</taxon>
        <taxon>Passeriformes</taxon>
        <taxon>Sturnidae</taxon>
        <taxon>Lamprotornis</taxon>
    </lineage>
</organism>
<evidence type="ECO:0000256" key="7">
    <source>
        <dbReference type="SAM" id="MobiDB-lite"/>
    </source>
</evidence>
<keyword evidence="2" id="KW-0813">Transport</keyword>
<keyword evidence="4 8" id="KW-1133">Transmembrane helix</keyword>
<keyword evidence="11" id="KW-1185">Reference proteome</keyword>
<feature type="transmembrane region" description="Helical" evidence="8">
    <location>
        <begin position="20"/>
        <end position="41"/>
    </location>
</feature>
<evidence type="ECO:0000256" key="6">
    <source>
        <dbReference type="PIRSR" id="PIRSR600175-1"/>
    </source>
</evidence>
<dbReference type="EMBL" id="JADDUC010000063">
    <property type="protein sequence ID" value="KAG0120503.1"/>
    <property type="molecule type" value="Genomic_DNA"/>
</dbReference>
<dbReference type="SUPFAM" id="SSF161070">
    <property type="entry name" value="SNF-like"/>
    <property type="match status" value="2"/>
</dbReference>
<feature type="binding site" evidence="6">
    <location>
        <position position="59"/>
    </location>
    <ligand>
        <name>Na(+)</name>
        <dbReference type="ChEBI" id="CHEBI:29101"/>
        <label>1</label>
    </ligand>
</feature>
<evidence type="ECO:0000256" key="3">
    <source>
        <dbReference type="ARBA" id="ARBA00022692"/>
    </source>
</evidence>
<reference evidence="10" key="3">
    <citation type="submission" date="2022-01" db="EMBL/GenBank/DDBJ databases">
        <authorList>
            <person name="Rubenstein D.R."/>
        </authorList>
    </citation>
    <scope>NUCLEOTIDE SEQUENCE</scope>
    <source>
        <strain evidence="10">SS15</strain>
        <tissue evidence="10">Liver</tissue>
    </source>
</reference>
<evidence type="ECO:0000313" key="11">
    <source>
        <dbReference type="Proteomes" id="UP000618051"/>
    </source>
</evidence>
<dbReference type="GO" id="GO:0005886">
    <property type="term" value="C:plasma membrane"/>
    <property type="evidence" value="ECO:0007669"/>
    <property type="project" value="TreeGrafter"/>
</dbReference>
<evidence type="ECO:0000256" key="2">
    <source>
        <dbReference type="ARBA" id="ARBA00022448"/>
    </source>
</evidence>
<comment type="subcellular location">
    <subcellularLocation>
        <location evidence="1">Membrane</location>
        <topology evidence="1">Multi-pass membrane protein</topology>
    </subcellularLocation>
</comment>
<protein>
    <recommendedName>
        <fullName evidence="12">Sodium- and chloride-dependent glycine transporter 1</fullName>
    </recommendedName>
</protein>
<feature type="transmembrane region" description="Helical" evidence="8">
    <location>
        <begin position="324"/>
        <end position="347"/>
    </location>
</feature>
<reference evidence="10 11" key="2">
    <citation type="journal article" date="2021" name="J. Hered.">
        <title>Feather Gene Expression Elucidates the Developmental Basis of Plumage Iridescence in African Starlings.</title>
        <authorList>
            <person name="Rubenstein D.R."/>
            <person name="Corvelo A."/>
            <person name="MacManes M.D."/>
            <person name="Maia R."/>
            <person name="Narzisi G."/>
            <person name="Rousaki A."/>
            <person name="Vandenabeele P."/>
            <person name="Shawkey M.D."/>
            <person name="Solomon J."/>
        </authorList>
    </citation>
    <scope>NUCLEOTIDE SEQUENCE [LARGE SCALE GENOMIC DNA]</scope>
    <source>
        <strain evidence="10">SS15</strain>
    </source>
</reference>
<dbReference type="GO" id="GO:0046872">
    <property type="term" value="F:metal ion binding"/>
    <property type="evidence" value="ECO:0007669"/>
    <property type="project" value="UniProtKB-KW"/>
</dbReference>